<dbReference type="RefSeq" id="WP_194141076.1">
    <property type="nucleotide sequence ID" value="NZ_PRDM01000006.1"/>
</dbReference>
<sequence length="259" mass="30442">MAKRFIDNEILPKAFRKLEPSLKLTWYYIWTHCDKSGVWDIDEDLFEFDNGFEFNLKKFEESFATLINVLKDKILLIDFIKVNYGTLTENYNPHKPVFRDLLKNNLKLEPSSNQAYFKLVDEKEDVDIYEEEVKEEKEPAKKIIEIGTVYEVESGKPKKAKAKVQKSEVDLPFETEKFKVQWQLWKAYKAKEHKFNYKSIESEQASLTELTNLSNGLEETAILIMNQSMAKGWKGFFELKNNYQHGAPEKPTGGFNRNR</sequence>
<reference evidence="1 2" key="1">
    <citation type="submission" date="2018-07" db="EMBL/GenBank/DDBJ databases">
        <title>Genome assembly of strain KB82.</title>
        <authorList>
            <person name="Kukolya J."/>
            <person name="Horvath B."/>
            <person name="Nagy I."/>
            <person name="Toth A."/>
        </authorList>
    </citation>
    <scope>NUCLEOTIDE SEQUENCE [LARGE SCALE GENOMIC DNA]</scope>
    <source>
        <strain evidence="1 2">Kb82</strain>
    </source>
</reference>
<keyword evidence="2" id="KW-1185">Reference proteome</keyword>
<dbReference type="EMBL" id="PRDM01000006">
    <property type="protein sequence ID" value="MBE8727955.1"/>
    <property type="molecule type" value="Genomic_DNA"/>
</dbReference>
<protein>
    <submittedName>
        <fullName evidence="1">Uncharacterized protein</fullName>
    </submittedName>
</protein>
<dbReference type="Proteomes" id="UP000640614">
    <property type="component" value="Unassembled WGS sequence"/>
</dbReference>
<name>A0ABR9TRG9_9FLAO</name>
<organism evidence="1 2">
    <name type="scientific">Flavobacterium hungaricum</name>
    <dbReference type="NCBI Taxonomy" id="2082725"/>
    <lineage>
        <taxon>Bacteria</taxon>
        <taxon>Pseudomonadati</taxon>
        <taxon>Bacteroidota</taxon>
        <taxon>Flavobacteriia</taxon>
        <taxon>Flavobacteriales</taxon>
        <taxon>Flavobacteriaceae</taxon>
        <taxon>Flavobacterium</taxon>
    </lineage>
</organism>
<gene>
    <name evidence="1" type="ORF">C4F50_23815</name>
</gene>
<proteinExistence type="predicted"/>
<evidence type="ECO:0000313" key="2">
    <source>
        <dbReference type="Proteomes" id="UP000640614"/>
    </source>
</evidence>
<accession>A0ABR9TRG9</accession>
<evidence type="ECO:0000313" key="1">
    <source>
        <dbReference type="EMBL" id="MBE8727955.1"/>
    </source>
</evidence>
<comment type="caution">
    <text evidence="1">The sequence shown here is derived from an EMBL/GenBank/DDBJ whole genome shotgun (WGS) entry which is preliminary data.</text>
</comment>